<evidence type="ECO:0000256" key="3">
    <source>
        <dbReference type="ARBA" id="ARBA00022475"/>
    </source>
</evidence>
<feature type="transmembrane region" description="Helical" evidence="7">
    <location>
        <begin position="144"/>
        <end position="164"/>
    </location>
</feature>
<reference evidence="9 10" key="1">
    <citation type="submission" date="2023-07" db="EMBL/GenBank/DDBJ databases">
        <title>Sorghum-associated microbial communities from plants grown in Nebraska, USA.</title>
        <authorList>
            <person name="Schachtman D."/>
        </authorList>
    </citation>
    <scope>NUCLEOTIDE SEQUENCE [LARGE SCALE GENOMIC DNA]</scope>
    <source>
        <strain evidence="9 10">CC482</strain>
    </source>
</reference>
<dbReference type="InterPro" id="IPR035906">
    <property type="entry name" value="MetI-like_sf"/>
</dbReference>
<accession>A0ABT9U2D8</accession>
<feature type="transmembrane region" description="Helical" evidence="7">
    <location>
        <begin position="14"/>
        <end position="32"/>
    </location>
</feature>
<keyword evidence="4 7" id="KW-0812">Transmembrane</keyword>
<dbReference type="PANTHER" id="PTHR43744">
    <property type="entry name" value="ABC TRANSPORTER PERMEASE PROTEIN MG189-RELATED-RELATED"/>
    <property type="match status" value="1"/>
</dbReference>
<dbReference type="RefSeq" id="WP_307205052.1">
    <property type="nucleotide sequence ID" value="NZ_JAUSSU010000006.1"/>
</dbReference>
<dbReference type="EMBL" id="JAUSSU010000006">
    <property type="protein sequence ID" value="MDQ0113791.1"/>
    <property type="molecule type" value="Genomic_DNA"/>
</dbReference>
<gene>
    <name evidence="9" type="ORF">J2T15_003234</name>
</gene>
<dbReference type="Pfam" id="PF00528">
    <property type="entry name" value="BPD_transp_1"/>
    <property type="match status" value="1"/>
</dbReference>
<name>A0ABT9U2D8_PAEHA</name>
<dbReference type="SUPFAM" id="SSF161098">
    <property type="entry name" value="MetI-like"/>
    <property type="match status" value="1"/>
</dbReference>
<keyword evidence="9" id="KW-0762">Sugar transport</keyword>
<dbReference type="Gene3D" id="1.10.3720.10">
    <property type="entry name" value="MetI-like"/>
    <property type="match status" value="1"/>
</dbReference>
<dbReference type="InterPro" id="IPR000515">
    <property type="entry name" value="MetI-like"/>
</dbReference>
<organism evidence="9 10">
    <name type="scientific">Paenibacillus harenae</name>
    <dbReference type="NCBI Taxonomy" id="306543"/>
    <lineage>
        <taxon>Bacteria</taxon>
        <taxon>Bacillati</taxon>
        <taxon>Bacillota</taxon>
        <taxon>Bacilli</taxon>
        <taxon>Bacillales</taxon>
        <taxon>Paenibacillaceae</taxon>
        <taxon>Paenibacillus</taxon>
    </lineage>
</organism>
<keyword evidence="10" id="KW-1185">Reference proteome</keyword>
<keyword evidence="2 7" id="KW-0813">Transport</keyword>
<feature type="transmembrane region" description="Helical" evidence="7">
    <location>
        <begin position="265"/>
        <end position="282"/>
    </location>
</feature>
<evidence type="ECO:0000313" key="9">
    <source>
        <dbReference type="EMBL" id="MDQ0113791.1"/>
    </source>
</evidence>
<feature type="transmembrane region" description="Helical" evidence="7">
    <location>
        <begin position="44"/>
        <end position="62"/>
    </location>
</feature>
<protein>
    <submittedName>
        <fullName evidence="9">Multiple sugar transport system permease protein/putative aldouronate transport system permease protein</fullName>
    </submittedName>
</protein>
<feature type="transmembrane region" description="Helical" evidence="7">
    <location>
        <begin position="112"/>
        <end position="132"/>
    </location>
</feature>
<dbReference type="CDD" id="cd06261">
    <property type="entry name" value="TM_PBP2"/>
    <property type="match status" value="1"/>
</dbReference>
<sequence>MIENRSWGSKAFDVFNLIFLIILTLLCLLPLWYTLMVALSEKEAVQAGIVSVYPIGFNLYSFDAILSDSGFFRAFWVSVQRVVLGAAFTMLVLSLAAYPLSRTSKQFPGRNLLMWAFVFCLLFNGGLIPWYITMRNYDLMDSVWGLVLSGGIPIFNMILIMNFIKNLPEELEEAAKIDGAGPWRVLFQILLPLLKPVLATVLLFTMVGHWNEFFQGMVLSTQAENYPLQTYIQQLVVTASLENLANLSLEDLDRVSKLNNESLNAAKIFVAMIPVMLIYPFLQRYFVKGITLGSVKG</sequence>
<evidence type="ECO:0000256" key="2">
    <source>
        <dbReference type="ARBA" id="ARBA00022448"/>
    </source>
</evidence>
<evidence type="ECO:0000313" key="10">
    <source>
        <dbReference type="Proteomes" id="UP001229346"/>
    </source>
</evidence>
<evidence type="ECO:0000256" key="6">
    <source>
        <dbReference type="ARBA" id="ARBA00023136"/>
    </source>
</evidence>
<comment type="subcellular location">
    <subcellularLocation>
        <location evidence="1 7">Cell membrane</location>
        <topology evidence="1 7">Multi-pass membrane protein</topology>
    </subcellularLocation>
</comment>
<keyword evidence="6 7" id="KW-0472">Membrane</keyword>
<feature type="domain" description="ABC transmembrane type-1" evidence="8">
    <location>
        <begin position="75"/>
        <end position="282"/>
    </location>
</feature>
<evidence type="ECO:0000256" key="7">
    <source>
        <dbReference type="RuleBase" id="RU363032"/>
    </source>
</evidence>
<keyword evidence="3" id="KW-1003">Cell membrane</keyword>
<evidence type="ECO:0000256" key="1">
    <source>
        <dbReference type="ARBA" id="ARBA00004651"/>
    </source>
</evidence>
<comment type="similarity">
    <text evidence="7">Belongs to the binding-protein-dependent transport system permease family.</text>
</comment>
<keyword evidence="5 7" id="KW-1133">Transmembrane helix</keyword>
<evidence type="ECO:0000259" key="8">
    <source>
        <dbReference type="PROSITE" id="PS50928"/>
    </source>
</evidence>
<evidence type="ECO:0000256" key="4">
    <source>
        <dbReference type="ARBA" id="ARBA00022692"/>
    </source>
</evidence>
<comment type="caution">
    <text evidence="9">The sequence shown here is derived from an EMBL/GenBank/DDBJ whole genome shotgun (WGS) entry which is preliminary data.</text>
</comment>
<feature type="transmembrane region" description="Helical" evidence="7">
    <location>
        <begin position="185"/>
        <end position="207"/>
    </location>
</feature>
<dbReference type="PANTHER" id="PTHR43744:SF9">
    <property type="entry name" value="POLYGALACTURONAN_RHAMNOGALACTURONAN TRANSPORT SYSTEM PERMEASE PROTEIN YTCP"/>
    <property type="match status" value="1"/>
</dbReference>
<dbReference type="Proteomes" id="UP001229346">
    <property type="component" value="Unassembled WGS sequence"/>
</dbReference>
<dbReference type="PROSITE" id="PS50928">
    <property type="entry name" value="ABC_TM1"/>
    <property type="match status" value="1"/>
</dbReference>
<feature type="transmembrane region" description="Helical" evidence="7">
    <location>
        <begin position="82"/>
        <end position="100"/>
    </location>
</feature>
<proteinExistence type="inferred from homology"/>
<evidence type="ECO:0000256" key="5">
    <source>
        <dbReference type="ARBA" id="ARBA00022989"/>
    </source>
</evidence>